<keyword evidence="3 6" id="KW-0812">Transmembrane</keyword>
<keyword evidence="5 6" id="KW-0472">Membrane</keyword>
<evidence type="ECO:0000256" key="5">
    <source>
        <dbReference type="ARBA" id="ARBA00023136"/>
    </source>
</evidence>
<gene>
    <name evidence="8" type="ORF">Ga0061065_11315</name>
</gene>
<feature type="transmembrane region" description="Helical" evidence="6">
    <location>
        <begin position="42"/>
        <end position="59"/>
    </location>
</feature>
<dbReference type="STRING" id="1137284.GCA_001418205_03197"/>
<evidence type="ECO:0000256" key="4">
    <source>
        <dbReference type="ARBA" id="ARBA00022989"/>
    </source>
</evidence>
<dbReference type="EMBL" id="CYHG01000013">
    <property type="protein sequence ID" value="CUB05804.1"/>
    <property type="molecule type" value="Genomic_DNA"/>
</dbReference>
<evidence type="ECO:0000259" key="7">
    <source>
        <dbReference type="Pfam" id="PF01292"/>
    </source>
</evidence>
<keyword evidence="4 6" id="KW-1133">Transmembrane helix</keyword>
<dbReference type="PANTHER" id="PTHR30485">
    <property type="entry name" value="NI/FE-HYDROGENASE 1 B-TYPE CYTOCHROME SUBUNIT"/>
    <property type="match status" value="1"/>
</dbReference>
<proteinExistence type="predicted"/>
<keyword evidence="9" id="KW-1185">Reference proteome</keyword>
<dbReference type="GO" id="GO:0009055">
    <property type="term" value="F:electron transfer activity"/>
    <property type="evidence" value="ECO:0007669"/>
    <property type="project" value="InterPro"/>
</dbReference>
<dbReference type="InterPro" id="IPR011577">
    <property type="entry name" value="Cyt_b561_bac/Ni-Hgenase"/>
</dbReference>
<dbReference type="Pfam" id="PF01292">
    <property type="entry name" value="Ni_hydr_CYTB"/>
    <property type="match status" value="1"/>
</dbReference>
<dbReference type="Gene3D" id="1.20.950.20">
    <property type="entry name" value="Transmembrane di-heme cytochromes, Chain C"/>
    <property type="match status" value="1"/>
</dbReference>
<dbReference type="PANTHER" id="PTHR30485:SF2">
    <property type="entry name" value="BLL0597 PROTEIN"/>
    <property type="match status" value="1"/>
</dbReference>
<feature type="transmembrane region" description="Helical" evidence="6">
    <location>
        <begin position="137"/>
        <end position="156"/>
    </location>
</feature>
<keyword evidence="2" id="KW-1003">Cell membrane</keyword>
<protein>
    <submittedName>
        <fullName evidence="8">Cytochrome b</fullName>
    </submittedName>
</protein>
<accession>A0A0K6IRU7</accession>
<comment type="subcellular location">
    <subcellularLocation>
        <location evidence="1">Cell membrane</location>
        <topology evidence="1">Multi-pass membrane protein</topology>
    </subcellularLocation>
</comment>
<dbReference type="GO" id="GO:0005886">
    <property type="term" value="C:plasma membrane"/>
    <property type="evidence" value="ECO:0007669"/>
    <property type="project" value="UniProtKB-SubCell"/>
</dbReference>
<dbReference type="Proteomes" id="UP000182769">
    <property type="component" value="Unassembled WGS sequence"/>
</dbReference>
<feature type="transmembrane region" description="Helical" evidence="6">
    <location>
        <begin position="12"/>
        <end position="30"/>
    </location>
</feature>
<dbReference type="OrthoDB" id="196472at2"/>
<sequence>MTVSRSIWDPVIRVFHWTVAFAFLLNFFFLEEGADPHEFAGYYILCAVAVRFVWGILGSKNARFVNFFPSISGIKQHIQALRSGKIPEEDGHNPVGALMVFALLLGLTVTGLSGWGLDGLFWGEDWAETLHEVAANITFSLVVVHVFAVVIFSILGPRNLILQMLSGRISK</sequence>
<dbReference type="GO" id="GO:0022904">
    <property type="term" value="P:respiratory electron transport chain"/>
    <property type="evidence" value="ECO:0007669"/>
    <property type="project" value="InterPro"/>
</dbReference>
<feature type="transmembrane region" description="Helical" evidence="6">
    <location>
        <begin position="95"/>
        <end position="117"/>
    </location>
</feature>
<dbReference type="RefSeq" id="WP_055464227.1">
    <property type="nucleotide sequence ID" value="NZ_CYHG01000013.1"/>
</dbReference>
<reference evidence="9" key="1">
    <citation type="submission" date="2015-08" db="EMBL/GenBank/DDBJ databases">
        <authorList>
            <person name="Varghese N."/>
        </authorList>
    </citation>
    <scope>NUCLEOTIDE SEQUENCE [LARGE SCALE GENOMIC DNA]</scope>
    <source>
        <strain evidence="9">JCM 18476</strain>
    </source>
</reference>
<dbReference type="GO" id="GO:0020037">
    <property type="term" value="F:heme binding"/>
    <property type="evidence" value="ECO:0007669"/>
    <property type="project" value="TreeGrafter"/>
</dbReference>
<dbReference type="AlphaFoldDB" id="A0A0K6IRU7"/>
<feature type="domain" description="Cytochrome b561 bacterial/Ni-hydrogenase" evidence="7">
    <location>
        <begin position="8"/>
        <end position="167"/>
    </location>
</feature>
<evidence type="ECO:0000256" key="1">
    <source>
        <dbReference type="ARBA" id="ARBA00004651"/>
    </source>
</evidence>
<evidence type="ECO:0000256" key="3">
    <source>
        <dbReference type="ARBA" id="ARBA00022692"/>
    </source>
</evidence>
<dbReference type="InterPro" id="IPR051542">
    <property type="entry name" value="Hydrogenase_cytochrome"/>
</dbReference>
<evidence type="ECO:0000313" key="9">
    <source>
        <dbReference type="Proteomes" id="UP000182769"/>
    </source>
</evidence>
<evidence type="ECO:0000256" key="6">
    <source>
        <dbReference type="SAM" id="Phobius"/>
    </source>
</evidence>
<name>A0A0K6IRU7_9GAMM</name>
<dbReference type="SUPFAM" id="SSF81342">
    <property type="entry name" value="Transmembrane di-heme cytochromes"/>
    <property type="match status" value="1"/>
</dbReference>
<dbReference type="InterPro" id="IPR016174">
    <property type="entry name" value="Di-haem_cyt_TM"/>
</dbReference>
<evidence type="ECO:0000313" key="8">
    <source>
        <dbReference type="EMBL" id="CUB05804.1"/>
    </source>
</evidence>
<evidence type="ECO:0000256" key="2">
    <source>
        <dbReference type="ARBA" id="ARBA00022475"/>
    </source>
</evidence>
<organism evidence="8 9">
    <name type="scientific">Marinomonas fungiae</name>
    <dbReference type="NCBI Taxonomy" id="1137284"/>
    <lineage>
        <taxon>Bacteria</taxon>
        <taxon>Pseudomonadati</taxon>
        <taxon>Pseudomonadota</taxon>
        <taxon>Gammaproteobacteria</taxon>
        <taxon>Oceanospirillales</taxon>
        <taxon>Oceanospirillaceae</taxon>
        <taxon>Marinomonas</taxon>
    </lineage>
</organism>